<feature type="compositionally biased region" description="Basic and acidic residues" evidence="1">
    <location>
        <begin position="545"/>
        <end position="561"/>
    </location>
</feature>
<accession>A0A5M9JEQ3</accession>
<feature type="region of interest" description="Disordered" evidence="1">
    <location>
        <begin position="268"/>
        <end position="311"/>
    </location>
</feature>
<feature type="region of interest" description="Disordered" evidence="1">
    <location>
        <begin position="331"/>
        <end position="377"/>
    </location>
</feature>
<organism evidence="2 3">
    <name type="scientific">Monilinia fructicola</name>
    <name type="common">Brown rot fungus</name>
    <name type="synonym">Ciboria fructicola</name>
    <dbReference type="NCBI Taxonomy" id="38448"/>
    <lineage>
        <taxon>Eukaryota</taxon>
        <taxon>Fungi</taxon>
        <taxon>Dikarya</taxon>
        <taxon>Ascomycota</taxon>
        <taxon>Pezizomycotina</taxon>
        <taxon>Leotiomycetes</taxon>
        <taxon>Helotiales</taxon>
        <taxon>Sclerotiniaceae</taxon>
        <taxon>Monilinia</taxon>
    </lineage>
</organism>
<feature type="region of interest" description="Disordered" evidence="1">
    <location>
        <begin position="1"/>
        <end position="26"/>
    </location>
</feature>
<proteinExistence type="predicted"/>
<evidence type="ECO:0000256" key="1">
    <source>
        <dbReference type="SAM" id="MobiDB-lite"/>
    </source>
</evidence>
<feature type="compositionally biased region" description="Basic and acidic residues" evidence="1">
    <location>
        <begin position="421"/>
        <end position="436"/>
    </location>
</feature>
<protein>
    <submittedName>
        <fullName evidence="2">Uncharacterized protein</fullName>
    </submittedName>
</protein>
<evidence type="ECO:0000313" key="3">
    <source>
        <dbReference type="Proteomes" id="UP000322873"/>
    </source>
</evidence>
<keyword evidence="3" id="KW-1185">Reference proteome</keyword>
<feature type="compositionally biased region" description="Polar residues" evidence="1">
    <location>
        <begin position="581"/>
        <end position="596"/>
    </location>
</feature>
<feature type="compositionally biased region" description="Polar residues" evidence="1">
    <location>
        <begin position="439"/>
        <end position="462"/>
    </location>
</feature>
<dbReference type="AlphaFoldDB" id="A0A5M9JEQ3"/>
<comment type="caution">
    <text evidence="2">The sequence shown here is derived from an EMBL/GenBank/DDBJ whole genome shotgun (WGS) entry which is preliminary data.</text>
</comment>
<feature type="region of interest" description="Disordered" evidence="1">
    <location>
        <begin position="545"/>
        <end position="596"/>
    </location>
</feature>
<dbReference type="VEuPathDB" id="FungiDB:MFRU_006g02400"/>
<feature type="region of interest" description="Disordered" evidence="1">
    <location>
        <begin position="185"/>
        <end position="208"/>
    </location>
</feature>
<sequence length="596" mass="66555">MSGLSSNSDNDNDDEPIYFTPTHEPEDLICEGSDAEANAKAIIRKRQRYEKCAERVLRGQLPIIQSAQLRGPFNKDNKNEWVNPWRHRERDWWKPGSKDMLFRREDRHWHGADGMLKRQAKRRGIEDDSKMEQIPATRQDRERLVVDDTVYGDITLEEEKDIFERDRSLTGLPFAQVPESTSLTHTNIKNSEGTPGIGGSISNQGDYGRQPDTWTGIKRPVDAAWLKGSHISKRSRWEDPAVSSPTPLPHAIGQKFQQKVTGTTIIAHNRTTNTVQPRSSSSLKIQQDPTSPRKSYASLQQPGTTFDTEASFHNNIGQQGQERNSISVFGSGRKSANLYGDSPDPHSSVLSQELGSKPASPLLPSATHPVTSPRLPLHPRTGAIYDETQRTPGNISFVTDIAPSSVNLEKFQFRKKRRRKTDAQEFTHHSLKDIGENSRVPSSEGSMPDSGLQSDGILSNPSILHPSDTAKGSSLSPNRCKNSSITKGRNYSVNKEFGWSEQIEEITVLQVQQELDINTEIQADREAPDVNKDAEEVPGVAQGKMEEEVQEAMRGEPHADDVPNSAFSSGHTSTHHHRLQEQITLPYITSHNPIQS</sequence>
<name>A0A5M9JEQ3_MONFR</name>
<feature type="compositionally biased region" description="Polar residues" evidence="1">
    <location>
        <begin position="470"/>
        <end position="486"/>
    </location>
</feature>
<evidence type="ECO:0000313" key="2">
    <source>
        <dbReference type="EMBL" id="KAA8565655.1"/>
    </source>
</evidence>
<gene>
    <name evidence="2" type="ORF">EYC84_009506</name>
</gene>
<dbReference type="Proteomes" id="UP000322873">
    <property type="component" value="Unassembled WGS sequence"/>
</dbReference>
<reference evidence="2 3" key="1">
    <citation type="submission" date="2019-06" db="EMBL/GenBank/DDBJ databases">
        <title>Genome Sequence of the Brown Rot Fungal Pathogen Monilinia fructicola.</title>
        <authorList>
            <person name="De Miccolis Angelini R.M."/>
            <person name="Landi L."/>
            <person name="Abate D."/>
            <person name="Pollastro S."/>
            <person name="Romanazzi G."/>
            <person name="Faretra F."/>
        </authorList>
    </citation>
    <scope>NUCLEOTIDE SEQUENCE [LARGE SCALE GENOMIC DNA]</scope>
    <source>
        <strain evidence="2 3">Mfrc123</strain>
    </source>
</reference>
<dbReference type="EMBL" id="VICG01000013">
    <property type="protein sequence ID" value="KAA8565655.1"/>
    <property type="molecule type" value="Genomic_DNA"/>
</dbReference>
<feature type="region of interest" description="Disordered" evidence="1">
    <location>
        <begin position="413"/>
        <end position="486"/>
    </location>
</feature>